<organism evidence="1 2">
    <name type="scientific">Candidatus Merdibacter merdavium</name>
    <dbReference type="NCBI Taxonomy" id="2838692"/>
    <lineage>
        <taxon>Bacteria</taxon>
        <taxon>Bacillati</taxon>
        <taxon>Bacillota</taxon>
        <taxon>Erysipelotrichia</taxon>
        <taxon>Erysipelotrichales</taxon>
        <taxon>Erysipelotrichaceae</taxon>
        <taxon>Merdibacter</taxon>
    </lineage>
</organism>
<dbReference type="EMBL" id="DWWM01000051">
    <property type="protein sequence ID" value="HJC37049.1"/>
    <property type="molecule type" value="Genomic_DNA"/>
</dbReference>
<reference evidence="1" key="1">
    <citation type="journal article" date="2021" name="PeerJ">
        <title>Extensive microbial diversity within the chicken gut microbiome revealed by metagenomics and culture.</title>
        <authorList>
            <person name="Gilroy R."/>
            <person name="Ravi A."/>
            <person name="Getino M."/>
            <person name="Pursley I."/>
            <person name="Horton D.L."/>
            <person name="Alikhan N.F."/>
            <person name="Baker D."/>
            <person name="Gharbi K."/>
            <person name="Hall N."/>
            <person name="Watson M."/>
            <person name="Adriaenssens E.M."/>
            <person name="Foster-Nyarko E."/>
            <person name="Jarju S."/>
            <person name="Secka A."/>
            <person name="Antonio M."/>
            <person name="Oren A."/>
            <person name="Chaudhuri R.R."/>
            <person name="La Ragione R."/>
            <person name="Hildebrand F."/>
            <person name="Pallen M.J."/>
        </authorList>
    </citation>
    <scope>NUCLEOTIDE SEQUENCE</scope>
    <source>
        <strain evidence="1">CHK187-11901</strain>
    </source>
</reference>
<name>A0A9D2SWK4_9FIRM</name>
<accession>A0A9D2SWK4</accession>
<dbReference type="AlphaFoldDB" id="A0A9D2SWK4"/>
<sequence length="154" mass="18159">MKSKMIIISICIAFFVLGLVFLPGIVYDLPFFEPIDFSQFKYTCCAGRRISENQEYAAYGEIYQVREGFEDAYIYVVICHRDEEGCMEFGCPMEGKRPIFYERVKKDEVINVMVDGEQKPFYLEMKWVDDDHIFIHDRVVDISEGYDYRNDTDS</sequence>
<gene>
    <name evidence="1" type="ORF">H9702_07985</name>
</gene>
<comment type="caution">
    <text evidence="1">The sequence shown here is derived from an EMBL/GenBank/DDBJ whole genome shotgun (WGS) entry which is preliminary data.</text>
</comment>
<evidence type="ECO:0000313" key="2">
    <source>
        <dbReference type="Proteomes" id="UP000823896"/>
    </source>
</evidence>
<reference evidence="1" key="2">
    <citation type="submission" date="2021-04" db="EMBL/GenBank/DDBJ databases">
        <authorList>
            <person name="Gilroy R."/>
        </authorList>
    </citation>
    <scope>NUCLEOTIDE SEQUENCE</scope>
    <source>
        <strain evidence="1">CHK187-11901</strain>
    </source>
</reference>
<evidence type="ECO:0000313" key="1">
    <source>
        <dbReference type="EMBL" id="HJC37049.1"/>
    </source>
</evidence>
<proteinExistence type="predicted"/>
<protein>
    <submittedName>
        <fullName evidence="1">Uncharacterized protein</fullName>
    </submittedName>
</protein>
<dbReference type="Proteomes" id="UP000823896">
    <property type="component" value="Unassembled WGS sequence"/>
</dbReference>